<dbReference type="STRING" id="288768.SAMEA3906486_02867"/>
<feature type="chain" id="PRO_5007616287" evidence="6">
    <location>
        <begin position="19"/>
        <end position="306"/>
    </location>
</feature>
<dbReference type="PANTHER" id="PTHR42788:SF2">
    <property type="entry name" value="ABC TRANSPORTER ATP-BINDING PROTEIN"/>
    <property type="match status" value="1"/>
</dbReference>
<evidence type="ECO:0000256" key="1">
    <source>
        <dbReference type="ARBA" id="ARBA00005417"/>
    </source>
</evidence>
<sequence>MMFASSRLAAAQAAGASAATVLPVASRADAQAQAGAAARVPGGSLLSLSGISKTFGATQALNGLGVDIAPGEFVTVVGPSGCGKSTLFNIVAGLEEPDAGGGIQFLGKPCRASDLLGKVSFMPQRDLLLPWRTVIDNAILAVELEGARRSDARRMALDMLPEFGLAGFENQYPHELSGGMRQRVALMRTFMFKRDLMLLDEPFGALDALTRSMMQRWLLDVWQKHRRTILFITHDVDEALFLGDRVLVMTARPGCVKLEQKVDLPRPRRADIVTSPAFIDLKRVLLDAIEEESMKSFRASGQAGGH</sequence>
<keyword evidence="8" id="KW-0378">Hydrolase</keyword>
<keyword evidence="4" id="KW-0547">Nucleotide-binding</keyword>
<dbReference type="SUPFAM" id="SSF52540">
    <property type="entry name" value="P-loop containing nucleoside triphosphate hydrolases"/>
    <property type="match status" value="1"/>
</dbReference>
<feature type="domain" description="ABC transporter" evidence="7">
    <location>
        <begin position="46"/>
        <end position="276"/>
    </location>
</feature>
<evidence type="ECO:0000256" key="2">
    <source>
        <dbReference type="ARBA" id="ARBA00022448"/>
    </source>
</evidence>
<dbReference type="SMART" id="SM00382">
    <property type="entry name" value="AAA"/>
    <property type="match status" value="1"/>
</dbReference>
<dbReference type="InterPro" id="IPR003439">
    <property type="entry name" value="ABC_transporter-like_ATP-bd"/>
</dbReference>
<dbReference type="RefSeq" id="WP_231886002.1">
    <property type="nucleotide sequence ID" value="NZ_FKIF01000006.1"/>
</dbReference>
<dbReference type="Pfam" id="PF00005">
    <property type="entry name" value="ABC_tran"/>
    <property type="match status" value="1"/>
</dbReference>
<keyword evidence="6" id="KW-0732">Signal</keyword>
<evidence type="ECO:0000259" key="7">
    <source>
        <dbReference type="PROSITE" id="PS50893"/>
    </source>
</evidence>
<dbReference type="InterPro" id="IPR027417">
    <property type="entry name" value="P-loop_NTPase"/>
</dbReference>
<evidence type="ECO:0000313" key="8">
    <source>
        <dbReference type="EMBL" id="SAI70051.1"/>
    </source>
</evidence>
<evidence type="ECO:0000313" key="9">
    <source>
        <dbReference type="Proteomes" id="UP000076848"/>
    </source>
</evidence>
<dbReference type="PANTHER" id="PTHR42788">
    <property type="entry name" value="TAURINE IMPORT ATP-BINDING PROTEIN-RELATED"/>
    <property type="match status" value="1"/>
</dbReference>
<dbReference type="Gene3D" id="3.40.50.300">
    <property type="entry name" value="P-loop containing nucleotide triphosphate hydrolases"/>
    <property type="match status" value="1"/>
</dbReference>
<evidence type="ECO:0000256" key="6">
    <source>
        <dbReference type="SAM" id="SignalP"/>
    </source>
</evidence>
<proteinExistence type="inferred from homology"/>
<dbReference type="PROSITE" id="PS50893">
    <property type="entry name" value="ABC_TRANSPORTER_2"/>
    <property type="match status" value="1"/>
</dbReference>
<dbReference type="GO" id="GO:0016887">
    <property type="term" value="F:ATP hydrolysis activity"/>
    <property type="evidence" value="ECO:0007669"/>
    <property type="project" value="InterPro"/>
</dbReference>
<dbReference type="EMBL" id="FKIF01000006">
    <property type="protein sequence ID" value="SAI70051.1"/>
    <property type="molecule type" value="Genomic_DNA"/>
</dbReference>
<evidence type="ECO:0000256" key="4">
    <source>
        <dbReference type="ARBA" id="ARBA00022741"/>
    </source>
</evidence>
<dbReference type="InterPro" id="IPR050166">
    <property type="entry name" value="ABC_transporter_ATP-bind"/>
</dbReference>
<dbReference type="GO" id="GO:0005524">
    <property type="term" value="F:ATP binding"/>
    <property type="evidence" value="ECO:0007669"/>
    <property type="project" value="UniProtKB-KW"/>
</dbReference>
<keyword evidence="2" id="KW-0813">Transport</keyword>
<evidence type="ECO:0000256" key="5">
    <source>
        <dbReference type="ARBA" id="ARBA00022840"/>
    </source>
</evidence>
<keyword evidence="3" id="KW-1003">Cell membrane</keyword>
<feature type="signal peptide" evidence="6">
    <location>
        <begin position="1"/>
        <end position="18"/>
    </location>
</feature>
<keyword evidence="9" id="KW-1185">Reference proteome</keyword>
<evidence type="ECO:0000256" key="3">
    <source>
        <dbReference type="ARBA" id="ARBA00022475"/>
    </source>
</evidence>
<dbReference type="InterPro" id="IPR003593">
    <property type="entry name" value="AAA+_ATPase"/>
</dbReference>
<dbReference type="CDD" id="cd03293">
    <property type="entry name" value="ABC_NrtD_SsuB_transporters"/>
    <property type="match status" value="1"/>
</dbReference>
<comment type="similarity">
    <text evidence="1">Belongs to the ABC transporter superfamily.</text>
</comment>
<reference evidence="8 9" key="1">
    <citation type="submission" date="2016-04" db="EMBL/GenBank/DDBJ databases">
        <authorList>
            <consortium name="Pathogen Informatics"/>
        </authorList>
    </citation>
    <scope>NUCLEOTIDE SEQUENCE [LARGE SCALE GENOMIC DNA]</scope>
    <source>
        <strain evidence="8 9">H050680373</strain>
    </source>
</reference>
<name>A0A157SIH5_9BORD</name>
<keyword evidence="3" id="KW-0472">Membrane</keyword>
<dbReference type="Proteomes" id="UP000076848">
    <property type="component" value="Unassembled WGS sequence"/>
</dbReference>
<dbReference type="EC" id="3.6.3.-" evidence="8"/>
<accession>A0A157SIH5</accession>
<protein>
    <submittedName>
        <fullName evidence="8">ABC transporter ATP-binding protein</fullName>
        <ecNumber evidence="8">3.6.3.-</ecNumber>
    </submittedName>
</protein>
<keyword evidence="5 8" id="KW-0067">ATP-binding</keyword>
<dbReference type="AlphaFoldDB" id="A0A157SIH5"/>
<gene>
    <name evidence="8" type="primary">ssuB_3</name>
    <name evidence="8" type="ORF">SAMEA3906486_02867</name>
</gene>
<organism evidence="8 9">
    <name type="scientific">Bordetella ansorpii</name>
    <dbReference type="NCBI Taxonomy" id="288768"/>
    <lineage>
        <taxon>Bacteria</taxon>
        <taxon>Pseudomonadati</taxon>
        <taxon>Pseudomonadota</taxon>
        <taxon>Betaproteobacteria</taxon>
        <taxon>Burkholderiales</taxon>
        <taxon>Alcaligenaceae</taxon>
        <taxon>Bordetella</taxon>
    </lineage>
</organism>